<feature type="non-terminal residue" evidence="1">
    <location>
        <position position="1"/>
    </location>
</feature>
<accession>A0ABN9Y028</accession>
<reference evidence="1" key="1">
    <citation type="submission" date="2023-10" db="EMBL/GenBank/DDBJ databases">
        <authorList>
            <person name="Chen Y."/>
            <person name="Shah S."/>
            <person name="Dougan E. K."/>
            <person name="Thang M."/>
            <person name="Chan C."/>
        </authorList>
    </citation>
    <scope>NUCLEOTIDE SEQUENCE [LARGE SCALE GENOMIC DNA]</scope>
</reference>
<proteinExistence type="predicted"/>
<gene>
    <name evidence="1" type="ORF">PCOR1329_LOCUS81356</name>
</gene>
<dbReference type="EMBL" id="CAUYUJ010021612">
    <property type="protein sequence ID" value="CAK0905784.1"/>
    <property type="molecule type" value="Genomic_DNA"/>
</dbReference>
<comment type="caution">
    <text evidence="1">The sequence shown here is derived from an EMBL/GenBank/DDBJ whole genome shotgun (WGS) entry which is preliminary data.</text>
</comment>
<keyword evidence="2" id="KW-1185">Reference proteome</keyword>
<feature type="non-terminal residue" evidence="1">
    <location>
        <position position="66"/>
    </location>
</feature>
<protein>
    <submittedName>
        <fullName evidence="1">Uncharacterized protein</fullName>
    </submittedName>
</protein>
<dbReference type="Proteomes" id="UP001189429">
    <property type="component" value="Unassembled WGS sequence"/>
</dbReference>
<evidence type="ECO:0000313" key="2">
    <source>
        <dbReference type="Proteomes" id="UP001189429"/>
    </source>
</evidence>
<sequence length="66" mass="7129">RRASSTRGLRRTSASRTLVMASWRALPGCGSASPSAGCCRSATWTGRSQRTGRCRPAGRRWRSSST</sequence>
<name>A0ABN9Y028_9DINO</name>
<organism evidence="1 2">
    <name type="scientific">Prorocentrum cordatum</name>
    <dbReference type="NCBI Taxonomy" id="2364126"/>
    <lineage>
        <taxon>Eukaryota</taxon>
        <taxon>Sar</taxon>
        <taxon>Alveolata</taxon>
        <taxon>Dinophyceae</taxon>
        <taxon>Prorocentrales</taxon>
        <taxon>Prorocentraceae</taxon>
        <taxon>Prorocentrum</taxon>
    </lineage>
</organism>
<evidence type="ECO:0000313" key="1">
    <source>
        <dbReference type="EMBL" id="CAK0905784.1"/>
    </source>
</evidence>